<dbReference type="InterPro" id="IPR036662">
    <property type="entry name" value="PTS_EIIA_man-typ_sf"/>
</dbReference>
<dbReference type="Pfam" id="PF03610">
    <property type="entry name" value="EIIA-man"/>
    <property type="match status" value="1"/>
</dbReference>
<keyword evidence="5" id="KW-0808">Transferase</keyword>
<evidence type="ECO:0000313" key="9">
    <source>
        <dbReference type="EMBL" id="SEG16493.1"/>
    </source>
</evidence>
<protein>
    <submittedName>
        <fullName evidence="9">PTS system, ascorbate-specific IIA component</fullName>
    </submittedName>
</protein>
<dbReference type="GO" id="GO:0005737">
    <property type="term" value="C:cytoplasm"/>
    <property type="evidence" value="ECO:0007669"/>
    <property type="project" value="UniProtKB-SubCell"/>
</dbReference>
<evidence type="ECO:0000259" key="8">
    <source>
        <dbReference type="PROSITE" id="PS51096"/>
    </source>
</evidence>
<dbReference type="GO" id="GO:0016301">
    <property type="term" value="F:kinase activity"/>
    <property type="evidence" value="ECO:0007669"/>
    <property type="project" value="UniProtKB-KW"/>
</dbReference>
<feature type="domain" description="PTS EIIA type-4" evidence="8">
    <location>
        <begin position="16"/>
        <end position="138"/>
    </location>
</feature>
<gene>
    <name evidence="9" type="ORF">SAMN05216334_13326</name>
</gene>
<dbReference type="EMBL" id="FNUX01000033">
    <property type="protein sequence ID" value="SEG16493.1"/>
    <property type="molecule type" value="Genomic_DNA"/>
</dbReference>
<keyword evidence="4" id="KW-0762">Sugar transport</keyword>
<reference evidence="9 10" key="1">
    <citation type="submission" date="2016-10" db="EMBL/GenBank/DDBJ databases">
        <authorList>
            <person name="de Groot N.N."/>
        </authorList>
    </citation>
    <scope>NUCLEOTIDE SEQUENCE [LARGE SCALE GENOMIC DNA]</scope>
    <source>
        <strain evidence="9 10">Nm13</strain>
    </source>
</reference>
<keyword evidence="7" id="KW-0418">Kinase</keyword>
<evidence type="ECO:0000256" key="1">
    <source>
        <dbReference type="ARBA" id="ARBA00004496"/>
    </source>
</evidence>
<evidence type="ECO:0000256" key="5">
    <source>
        <dbReference type="ARBA" id="ARBA00022679"/>
    </source>
</evidence>
<dbReference type="Gene3D" id="3.40.50.510">
    <property type="entry name" value="Phosphotransferase system, mannose-type IIA component"/>
    <property type="match status" value="1"/>
</dbReference>
<proteinExistence type="predicted"/>
<dbReference type="Proteomes" id="UP000236753">
    <property type="component" value="Unassembled WGS sequence"/>
</dbReference>
<dbReference type="SUPFAM" id="SSF53062">
    <property type="entry name" value="PTS system fructose IIA component-like"/>
    <property type="match status" value="1"/>
</dbReference>
<keyword evidence="3" id="KW-0963">Cytoplasm</keyword>
<name>A0A1H5XXX2_9PROT</name>
<dbReference type="InterPro" id="IPR051471">
    <property type="entry name" value="Bacterial_PTS_sugar_comp"/>
</dbReference>
<dbReference type="GO" id="GO:0016020">
    <property type="term" value="C:membrane"/>
    <property type="evidence" value="ECO:0007669"/>
    <property type="project" value="InterPro"/>
</dbReference>
<dbReference type="CDD" id="cd00006">
    <property type="entry name" value="PTS_IIA_man"/>
    <property type="match status" value="1"/>
</dbReference>
<evidence type="ECO:0000256" key="7">
    <source>
        <dbReference type="ARBA" id="ARBA00022777"/>
    </source>
</evidence>
<organism evidence="9 10">
    <name type="scientific">Nitrosomonas ureae</name>
    <dbReference type="NCBI Taxonomy" id="44577"/>
    <lineage>
        <taxon>Bacteria</taxon>
        <taxon>Pseudomonadati</taxon>
        <taxon>Pseudomonadota</taxon>
        <taxon>Betaproteobacteria</taxon>
        <taxon>Nitrosomonadales</taxon>
        <taxon>Nitrosomonadaceae</taxon>
        <taxon>Nitrosomonas</taxon>
    </lineage>
</organism>
<evidence type="ECO:0000313" key="10">
    <source>
        <dbReference type="Proteomes" id="UP000236753"/>
    </source>
</evidence>
<dbReference type="AlphaFoldDB" id="A0A1H5XXX2"/>
<dbReference type="InterPro" id="IPR004701">
    <property type="entry name" value="PTS_EIIA_man-typ"/>
</dbReference>
<dbReference type="InterPro" id="IPR033887">
    <property type="entry name" value="PTS_IIA_man"/>
</dbReference>
<evidence type="ECO:0000256" key="2">
    <source>
        <dbReference type="ARBA" id="ARBA00022448"/>
    </source>
</evidence>
<keyword evidence="6" id="KW-0598">Phosphotransferase system</keyword>
<dbReference type="PANTHER" id="PTHR33799:SF1">
    <property type="entry name" value="PTS SYSTEM MANNOSE-SPECIFIC EIIAB COMPONENT-RELATED"/>
    <property type="match status" value="1"/>
</dbReference>
<keyword evidence="2" id="KW-0813">Transport</keyword>
<evidence type="ECO:0000256" key="6">
    <source>
        <dbReference type="ARBA" id="ARBA00022683"/>
    </source>
</evidence>
<comment type="subcellular location">
    <subcellularLocation>
        <location evidence="1">Cytoplasm</location>
    </subcellularLocation>
</comment>
<evidence type="ECO:0000256" key="3">
    <source>
        <dbReference type="ARBA" id="ARBA00022490"/>
    </source>
</evidence>
<accession>A0A1H5XXX2</accession>
<dbReference type="GO" id="GO:0009401">
    <property type="term" value="P:phosphoenolpyruvate-dependent sugar phosphotransferase system"/>
    <property type="evidence" value="ECO:0007669"/>
    <property type="project" value="UniProtKB-KW"/>
</dbReference>
<evidence type="ECO:0000256" key="4">
    <source>
        <dbReference type="ARBA" id="ARBA00022597"/>
    </source>
</evidence>
<dbReference type="PROSITE" id="PS51096">
    <property type="entry name" value="PTS_EIIA_TYPE_4"/>
    <property type="match status" value="1"/>
</dbReference>
<sequence>MLKSLIEFKNNVKNKMIGILVITHEDLGDHLIRCASHVVGMKPRQLSYLSVFTQDDPEVVLAKARKLIEQLDSGDGVLLVSDMLGATPCNIASRLVQPGKVECLAGANLPMLVRVITYRNEPLPVVIEKGLSGGQSGVIQINAKESSHAN</sequence>
<dbReference type="PANTHER" id="PTHR33799">
    <property type="entry name" value="PTS PERMEASE-RELATED-RELATED"/>
    <property type="match status" value="1"/>
</dbReference>
<dbReference type="RefSeq" id="WP_374953037.1">
    <property type="nucleotide sequence ID" value="NZ_FNUX01000033.1"/>
</dbReference>